<dbReference type="AlphaFoldDB" id="A0AAV1YV88"/>
<dbReference type="SMART" id="SM00185">
    <property type="entry name" value="ARM"/>
    <property type="match status" value="3"/>
</dbReference>
<evidence type="ECO:0000313" key="4">
    <source>
        <dbReference type="Proteomes" id="UP001497382"/>
    </source>
</evidence>
<dbReference type="GO" id="GO:0008356">
    <property type="term" value="P:asymmetric cell division"/>
    <property type="evidence" value="ECO:0007669"/>
    <property type="project" value="InterPro"/>
</dbReference>
<feature type="compositionally biased region" description="Polar residues" evidence="1">
    <location>
        <begin position="311"/>
        <end position="338"/>
    </location>
</feature>
<sequence length="1168" mass="129180">FVCRVREANLVENCFSVRSDLELLFSHGTNGVVTGYGCSPLNNATYWEAEEDPDWDNCVMVVATQKGRRYPTLTSACSTDSLARSLHKEVDYSPVNVSRRSPDHNMSPMAPLAPDSKYPTPGQRKRQNTVLDTGWHACFKNNNYVFVRNSNADVNGQFGEKWKENTDSNVTFIISTTKPINEGKEEKLIVSLSDPKSKVRRNTPSPPPCEDLPTKKTPKTNSSKNGTLDKRSEKKRTPNWLRRLRNSGRNRPLKVEASEEETTLILGTNVEDSADAADSVVPAETKSRISPTLTHTSGYSSSSHSLKEPENQTQTPSTPVLGSTQDLTVRGLQTSTPKGHSDKVLRNVPRKSGTPYRPIDARMSVRRRLPYDSITPETKSNFLQTSIVVRSPTDDLLTSVVEEKRVSPSLEIPISPIKKSAESSRSSKSCNSAEVKTDLLQRRASCFQNKSSSGSKDYNQANAVSERRGVCSQPDKNLGNCVVVKPPPIQSPVGSEKHTTETPKVENRLHPSSSNTDIPFADSDVDVSFDDRRSRRVMKQRVAAVKTSKSAADLSFKEEEPEEQKAKSVPYFTSVTSIILSPDAKCLSNSEPCISVKKKQLCLSPMEDEENTSLEHQEKQLLICEDSTLKEPMSPMEEEENRSLNQYTKFITSPDDPTVTFSPYTPASRPTVEGPLSCWLKQIRFLTESECLNALQAKELLKEDWIPNALAVGNAQETSEKIWEVGSAVQQHVAEMMECLKSEKPASLPLKVAQFCSSVVELLNMTCAIQQVSQVETRIRKACADLLNTVKKGDNGKEWKDKIKLELECLQKVAQVMVQQLLLSQLHVIVDCVERAENINNLKRSVFAVILLGRINPTFCEIMTKLGAVRCLLSICVETKWREMHPCGLRALTVLTCVPSAIRSFEESGGVDCVCDILCDPDSQEGSRSEAAGLVAQITAPWTEGSGYVLKSVTDNSDRLVRSLADLATTTENSEVFLLTSAALANLSFADDALQKMKECQVLEILVSACRSKPHAASLFIKDQVGTVLANMAAKDDYRESLSSGGSLVLLLCFLQLRPSSAHGPPQLEACERIQQKAAIALARLCCNQETCNVVAEMQGIQRLVKLCKDRKERNDSDSVLVACLAALRKIAAAREKEEIIKLGAQELIEPRLWDAFLAHSSKRESYV</sequence>
<dbReference type="Proteomes" id="UP001497382">
    <property type="component" value="Unassembled WGS sequence"/>
</dbReference>
<dbReference type="Pfam" id="PF19427">
    <property type="entry name" value="Insc_C"/>
    <property type="match status" value="1"/>
</dbReference>
<dbReference type="CDD" id="cd21966">
    <property type="entry name" value="INSC_LBD"/>
    <property type="match status" value="1"/>
</dbReference>
<dbReference type="InterPro" id="IPR000225">
    <property type="entry name" value="Armadillo"/>
</dbReference>
<accession>A0AAV1YV88</accession>
<dbReference type="Gene3D" id="1.25.10.10">
    <property type="entry name" value="Leucine-rich Repeat Variant"/>
    <property type="match status" value="2"/>
</dbReference>
<dbReference type="InterPro" id="IPR016024">
    <property type="entry name" value="ARM-type_fold"/>
</dbReference>
<keyword evidence="4" id="KW-1185">Reference proteome</keyword>
<dbReference type="GO" id="GO:0045176">
    <property type="term" value="P:apical protein localization"/>
    <property type="evidence" value="ECO:0007669"/>
    <property type="project" value="TreeGrafter"/>
</dbReference>
<dbReference type="GO" id="GO:0008093">
    <property type="term" value="F:cytoskeletal anchor activity"/>
    <property type="evidence" value="ECO:0007669"/>
    <property type="project" value="TreeGrafter"/>
</dbReference>
<name>A0AAV1YV88_9ARAC</name>
<evidence type="ECO:0000313" key="3">
    <source>
        <dbReference type="EMBL" id="CAL1262285.1"/>
    </source>
</evidence>
<dbReference type="SUPFAM" id="SSF48371">
    <property type="entry name" value="ARM repeat"/>
    <property type="match status" value="1"/>
</dbReference>
<feature type="compositionally biased region" description="Basic and acidic residues" evidence="1">
    <location>
        <begin position="495"/>
        <end position="509"/>
    </location>
</feature>
<proteinExistence type="predicted"/>
<protein>
    <recommendedName>
        <fullName evidence="2">Protein inscuteable homologue C-terminal domain-containing protein</fullName>
    </recommendedName>
</protein>
<dbReference type="InterPro" id="IPR011989">
    <property type="entry name" value="ARM-like"/>
</dbReference>
<organism evidence="3 4">
    <name type="scientific">Larinioides sclopetarius</name>
    <dbReference type="NCBI Taxonomy" id="280406"/>
    <lineage>
        <taxon>Eukaryota</taxon>
        <taxon>Metazoa</taxon>
        <taxon>Ecdysozoa</taxon>
        <taxon>Arthropoda</taxon>
        <taxon>Chelicerata</taxon>
        <taxon>Arachnida</taxon>
        <taxon>Araneae</taxon>
        <taxon>Araneomorphae</taxon>
        <taxon>Entelegynae</taxon>
        <taxon>Araneoidea</taxon>
        <taxon>Araneidae</taxon>
        <taxon>Larinioides</taxon>
    </lineage>
</organism>
<evidence type="ECO:0000259" key="2">
    <source>
        <dbReference type="Pfam" id="PF19427"/>
    </source>
</evidence>
<dbReference type="PANTHER" id="PTHR21386:SF0">
    <property type="entry name" value="PROTEIN INSCUTEABLE HOMOLOG"/>
    <property type="match status" value="1"/>
</dbReference>
<reference evidence="3 4" key="1">
    <citation type="submission" date="2024-04" db="EMBL/GenBank/DDBJ databases">
        <authorList>
            <person name="Rising A."/>
            <person name="Reimegard J."/>
            <person name="Sonavane S."/>
            <person name="Akerstrom W."/>
            <person name="Nylinder S."/>
            <person name="Hedman E."/>
            <person name="Kallberg Y."/>
        </authorList>
    </citation>
    <scope>NUCLEOTIDE SEQUENCE [LARGE SCALE GENOMIC DNA]</scope>
</reference>
<dbReference type="InterPro" id="IPR045789">
    <property type="entry name" value="Insc_C"/>
</dbReference>
<feature type="domain" description="Protein inscuteable homologue C-terminal" evidence="2">
    <location>
        <begin position="796"/>
        <end position="1168"/>
    </location>
</feature>
<feature type="region of interest" description="Disordered" evidence="1">
    <location>
        <begin position="95"/>
        <end position="126"/>
    </location>
</feature>
<comment type="caution">
    <text evidence="3">The sequence shown here is derived from an EMBL/GenBank/DDBJ whole genome shotgun (WGS) entry which is preliminary data.</text>
</comment>
<dbReference type="InterPro" id="IPR039921">
    <property type="entry name" value="Inscuteable"/>
</dbReference>
<feature type="region of interest" description="Disordered" evidence="1">
    <location>
        <begin position="185"/>
        <end position="357"/>
    </location>
</feature>
<feature type="compositionally biased region" description="Low complexity" evidence="1">
    <location>
        <begin position="292"/>
        <end position="304"/>
    </location>
</feature>
<dbReference type="PANTHER" id="PTHR21386">
    <property type="entry name" value="INSCUTEABLE"/>
    <property type="match status" value="1"/>
</dbReference>
<dbReference type="EMBL" id="CAXIEN010000005">
    <property type="protein sequence ID" value="CAL1262285.1"/>
    <property type="molecule type" value="Genomic_DNA"/>
</dbReference>
<feature type="compositionally biased region" description="Basic and acidic residues" evidence="1">
    <location>
        <begin position="227"/>
        <end position="236"/>
    </location>
</feature>
<dbReference type="GO" id="GO:0000132">
    <property type="term" value="P:establishment of mitotic spindle orientation"/>
    <property type="evidence" value="ECO:0007669"/>
    <property type="project" value="TreeGrafter"/>
</dbReference>
<evidence type="ECO:0000256" key="1">
    <source>
        <dbReference type="SAM" id="MobiDB-lite"/>
    </source>
</evidence>
<gene>
    <name evidence="3" type="ORF">LARSCL_LOCUS908</name>
</gene>
<dbReference type="GO" id="GO:0009786">
    <property type="term" value="P:regulation of asymmetric cell division"/>
    <property type="evidence" value="ECO:0007669"/>
    <property type="project" value="TreeGrafter"/>
</dbReference>
<feature type="non-terminal residue" evidence="3">
    <location>
        <position position="1"/>
    </location>
</feature>
<feature type="compositionally biased region" description="Basic residues" evidence="1">
    <location>
        <begin position="242"/>
        <end position="252"/>
    </location>
</feature>
<feature type="region of interest" description="Disordered" evidence="1">
    <location>
        <begin position="485"/>
        <end position="519"/>
    </location>
</feature>
<dbReference type="GO" id="GO:0045179">
    <property type="term" value="C:apical cortex"/>
    <property type="evidence" value="ECO:0007669"/>
    <property type="project" value="TreeGrafter"/>
</dbReference>